<evidence type="ECO:0000313" key="2">
    <source>
        <dbReference type="Proteomes" id="UP001211015"/>
    </source>
</evidence>
<organism evidence="1 2">
    <name type="scientific">Ruminococcus bicirculans</name>
    <name type="common">ex Wegman et al. 2014</name>
    <dbReference type="NCBI Taxonomy" id="1160721"/>
    <lineage>
        <taxon>Bacteria</taxon>
        <taxon>Bacillati</taxon>
        <taxon>Bacillota</taxon>
        <taxon>Clostridia</taxon>
        <taxon>Eubacteriales</taxon>
        <taxon>Oscillospiraceae</taxon>
        <taxon>Ruminococcus</taxon>
    </lineage>
</organism>
<accession>A0AAW6E966</accession>
<dbReference type="Proteomes" id="UP001211015">
    <property type="component" value="Unassembled WGS sequence"/>
</dbReference>
<comment type="caution">
    <text evidence="1">The sequence shown here is derived from an EMBL/GenBank/DDBJ whole genome shotgun (WGS) entry which is preliminary data.</text>
</comment>
<dbReference type="AlphaFoldDB" id="A0AAW6E966"/>
<evidence type="ECO:0000313" key="1">
    <source>
        <dbReference type="EMBL" id="MDB8744520.1"/>
    </source>
</evidence>
<protein>
    <submittedName>
        <fullName evidence="1">Uncharacterized protein</fullName>
    </submittedName>
</protein>
<name>A0AAW6E966_9FIRM</name>
<gene>
    <name evidence="1" type="ORF">PNU62_05765</name>
</gene>
<proteinExistence type="predicted"/>
<reference evidence="1" key="1">
    <citation type="submission" date="2023-01" db="EMBL/GenBank/DDBJ databases">
        <title>Human gut microbiome strain richness.</title>
        <authorList>
            <person name="Chen-Liaw A."/>
        </authorList>
    </citation>
    <scope>NUCLEOTIDE SEQUENCE</scope>
    <source>
        <strain evidence="1">1001275st1_F4_1001275B_160808</strain>
    </source>
</reference>
<sequence>MGKEVSGRRGRRPLQFDDLCFAKWSGLDYDRSFFMPFYLLPIAQKKAYMTAWFCA</sequence>
<dbReference type="EMBL" id="JAQMLV010000006">
    <property type="protein sequence ID" value="MDB8744520.1"/>
    <property type="molecule type" value="Genomic_DNA"/>
</dbReference>